<dbReference type="WBParaSite" id="RSKR_0001007800.1">
    <property type="protein sequence ID" value="RSKR_0001007800.1"/>
    <property type="gene ID" value="RSKR_0001007800"/>
</dbReference>
<sequence>MFQDMSKTVISFVTGNANKLREVNRILSTNPHFEVKAVDFDLPEYQGSPAYIAEHKCMLAVQQADGPVIIEDTCLAFNAYGDLPGPYIKHFLKEMKCDGLVKMLSAFEDKSAYAMCTFAYCEGPGKEVILFQGKIDGQIVAPRGETTFGWDPIFQPESYTQTFAEMDGSIKDAISHRGRALASLSDYLNSITK</sequence>
<organism evidence="1 2">
    <name type="scientific">Rhabditophanes sp. KR3021</name>
    <dbReference type="NCBI Taxonomy" id="114890"/>
    <lineage>
        <taxon>Eukaryota</taxon>
        <taxon>Metazoa</taxon>
        <taxon>Ecdysozoa</taxon>
        <taxon>Nematoda</taxon>
        <taxon>Chromadorea</taxon>
        <taxon>Rhabditida</taxon>
        <taxon>Tylenchina</taxon>
        <taxon>Panagrolaimomorpha</taxon>
        <taxon>Strongyloidoidea</taxon>
        <taxon>Alloionematidae</taxon>
        <taxon>Rhabditophanes</taxon>
    </lineage>
</organism>
<name>A0AC35UE22_9BILA</name>
<dbReference type="Proteomes" id="UP000095286">
    <property type="component" value="Unplaced"/>
</dbReference>
<reference evidence="2" key="1">
    <citation type="submission" date="2016-11" db="UniProtKB">
        <authorList>
            <consortium name="WormBaseParasite"/>
        </authorList>
    </citation>
    <scope>IDENTIFICATION</scope>
    <source>
        <strain evidence="2">KR3021</strain>
    </source>
</reference>
<accession>A0AC35UE22</accession>
<proteinExistence type="predicted"/>
<evidence type="ECO:0000313" key="1">
    <source>
        <dbReference type="Proteomes" id="UP000095286"/>
    </source>
</evidence>
<protein>
    <submittedName>
        <fullName evidence="2">Inosine triphosphate pyrophosphatase</fullName>
    </submittedName>
</protein>
<evidence type="ECO:0000313" key="2">
    <source>
        <dbReference type="WBParaSite" id="RSKR_0001007800.1"/>
    </source>
</evidence>